<comment type="caution">
    <text evidence="2">The sequence shown here is derived from an EMBL/GenBank/DDBJ whole genome shotgun (WGS) entry which is preliminary data.</text>
</comment>
<dbReference type="PANTHER" id="PTHR47916">
    <property type="entry name" value="FRUCTOSE-BISPHOSPHATE ALDOLASE CLASS 1"/>
    <property type="match status" value="1"/>
</dbReference>
<dbReference type="SUPFAM" id="SSF51569">
    <property type="entry name" value="Aldolase"/>
    <property type="match status" value="1"/>
</dbReference>
<feature type="active site" description="Proton donor" evidence="1">
    <location>
        <position position="162"/>
    </location>
</feature>
<dbReference type="EC" id="4.1.2.13" evidence="2"/>
<dbReference type="KEGG" id="mtai:Mtai_v1c29350"/>
<dbReference type="Pfam" id="PF01791">
    <property type="entry name" value="DeoC"/>
    <property type="match status" value="1"/>
</dbReference>
<dbReference type="InterPro" id="IPR013785">
    <property type="entry name" value="Aldolase_TIM"/>
</dbReference>
<keyword evidence="2" id="KW-0456">Lyase</keyword>
<dbReference type="CDD" id="cd00958">
    <property type="entry name" value="DhnA"/>
    <property type="match status" value="1"/>
</dbReference>
<dbReference type="RefSeq" id="WP_027888529.1">
    <property type="nucleotide sequence ID" value="NZ_JBHSXZ010000084.1"/>
</dbReference>
<evidence type="ECO:0000313" key="2">
    <source>
        <dbReference type="EMBL" id="RIH77259.1"/>
    </source>
</evidence>
<dbReference type="GO" id="GO:0004332">
    <property type="term" value="F:fructose-bisphosphate aldolase activity"/>
    <property type="evidence" value="ECO:0007669"/>
    <property type="project" value="UniProtKB-EC"/>
</dbReference>
<organism evidence="2 3">
    <name type="scientific">Meiothermus taiwanensis</name>
    <dbReference type="NCBI Taxonomy" id="172827"/>
    <lineage>
        <taxon>Bacteria</taxon>
        <taxon>Thermotogati</taxon>
        <taxon>Deinococcota</taxon>
        <taxon>Deinococci</taxon>
        <taxon>Thermales</taxon>
        <taxon>Thermaceae</taxon>
        <taxon>Meiothermus</taxon>
    </lineage>
</organism>
<sequence length="294" mass="32115">MNTFNRNLDHLPLGVRSRLETLLSRTGGRLAVLPIDQGLEHGPIDFLDSPEAADPEHQFRLAAEAGFSGIAAHLGLAEKYLPDHAGQVPLILKLNGKTGIPPDEEAFSPLTAGVEDALRLNAQAVGYTLYVGSPAQDRDIAQFQRVRAEAGRYGLPVIVWAYPRGRWVDQKGGKDSPYAVEYAVRVALELGADVVKVNIPRYDPARKEQYPGEYKNLELSPHQALRRVVDLAGRALVIVSGGARLSEDAAVAQARLALEAGAAGLIFGRNIWQRPFPRALELSRRLLDLVRGRN</sequence>
<dbReference type="Gene3D" id="3.20.20.70">
    <property type="entry name" value="Aldolase class I"/>
    <property type="match status" value="1"/>
</dbReference>
<dbReference type="Proteomes" id="UP000266089">
    <property type="component" value="Unassembled WGS sequence"/>
</dbReference>
<dbReference type="OrthoDB" id="5915071at2"/>
<dbReference type="PIRSF" id="PIRSF038992">
    <property type="entry name" value="Aldolase_Ia"/>
    <property type="match status" value="1"/>
</dbReference>
<reference evidence="2 3" key="1">
    <citation type="submission" date="2018-08" db="EMBL/GenBank/DDBJ databases">
        <title>Meiothermus cateniformans JCM 15151 genome sequencing project.</title>
        <authorList>
            <person name="Da Costa M.S."/>
            <person name="Albuquerque L."/>
            <person name="Raposo P."/>
            <person name="Froufe H.J.C."/>
            <person name="Barroso C.S."/>
            <person name="Egas C."/>
        </authorList>
    </citation>
    <scope>NUCLEOTIDE SEQUENCE [LARGE SCALE GENOMIC DNA]</scope>
    <source>
        <strain evidence="2 3">JCM 15151</strain>
    </source>
</reference>
<dbReference type="InterPro" id="IPR050456">
    <property type="entry name" value="DeoC/FbaB_aldolase"/>
</dbReference>
<proteinExistence type="predicted"/>
<dbReference type="EMBL" id="QWKX01000029">
    <property type="protein sequence ID" value="RIH77259.1"/>
    <property type="molecule type" value="Genomic_DNA"/>
</dbReference>
<dbReference type="SMART" id="SM01133">
    <property type="entry name" value="DeoC"/>
    <property type="match status" value="1"/>
</dbReference>
<dbReference type="InterPro" id="IPR041720">
    <property type="entry name" value="FbaB-like"/>
</dbReference>
<dbReference type="AlphaFoldDB" id="A0A399E158"/>
<accession>A0A399E158</accession>
<gene>
    <name evidence="2" type="primary">fbaB</name>
    <name evidence="2" type="ORF">Mcate_01405</name>
</gene>
<feature type="active site" description="Schiff-base intermediate with dihydroxyacetone-P" evidence="1">
    <location>
        <position position="196"/>
    </location>
</feature>
<evidence type="ECO:0000313" key="3">
    <source>
        <dbReference type="Proteomes" id="UP000266089"/>
    </source>
</evidence>
<name>A0A399E158_9DEIN</name>
<protein>
    <submittedName>
        <fullName evidence="2">Fructose-bisphosphate aldolase class 1</fullName>
        <ecNumber evidence="2">4.1.2.13</ecNumber>
    </submittedName>
</protein>
<dbReference type="InterPro" id="IPR002915">
    <property type="entry name" value="DeoC/FbaB/LacD_aldolase"/>
</dbReference>
<evidence type="ECO:0000256" key="1">
    <source>
        <dbReference type="PIRSR" id="PIRSR038992-1"/>
    </source>
</evidence>
<dbReference type="PANTHER" id="PTHR47916:SF1">
    <property type="entry name" value="3-HYDROXY-5-PHOSPHONOOXYPENTANE-2,4-DIONE THIOLASE"/>
    <property type="match status" value="1"/>
</dbReference>